<protein>
    <submittedName>
        <fullName evidence="1">Uncharacterized protein</fullName>
    </submittedName>
</protein>
<evidence type="ECO:0000313" key="2">
    <source>
        <dbReference type="Proteomes" id="UP001604336"/>
    </source>
</evidence>
<comment type="caution">
    <text evidence="1">The sequence shown here is derived from an EMBL/GenBank/DDBJ whole genome shotgun (WGS) entry which is preliminary data.</text>
</comment>
<accession>A0ABD1TIF4</accession>
<dbReference type="AlphaFoldDB" id="A0ABD1TIF4"/>
<evidence type="ECO:0000313" key="1">
    <source>
        <dbReference type="EMBL" id="KAL2512518.1"/>
    </source>
</evidence>
<reference evidence="2" key="1">
    <citation type="submission" date="2024-07" db="EMBL/GenBank/DDBJ databases">
        <title>Two chromosome-level genome assemblies of Korean endemic species Abeliophyllum distichum and Forsythia ovata (Oleaceae).</title>
        <authorList>
            <person name="Jang H."/>
        </authorList>
    </citation>
    <scope>NUCLEOTIDE SEQUENCE [LARGE SCALE GENOMIC DNA]</scope>
</reference>
<proteinExistence type="predicted"/>
<sequence length="107" mass="12131">MTIRTELMEIDLEKVENEMEIDEDLDLQIIGSNSIDSIAEELEVFPINSSDPTQMLQVGQKLDEGIKEGLKQFLQENTDVFEWKHSDMVRINLSETCHALSGSQSTS</sequence>
<organism evidence="1 2">
    <name type="scientific">Abeliophyllum distichum</name>
    <dbReference type="NCBI Taxonomy" id="126358"/>
    <lineage>
        <taxon>Eukaryota</taxon>
        <taxon>Viridiplantae</taxon>
        <taxon>Streptophyta</taxon>
        <taxon>Embryophyta</taxon>
        <taxon>Tracheophyta</taxon>
        <taxon>Spermatophyta</taxon>
        <taxon>Magnoliopsida</taxon>
        <taxon>eudicotyledons</taxon>
        <taxon>Gunneridae</taxon>
        <taxon>Pentapetalae</taxon>
        <taxon>asterids</taxon>
        <taxon>lamiids</taxon>
        <taxon>Lamiales</taxon>
        <taxon>Oleaceae</taxon>
        <taxon>Forsythieae</taxon>
        <taxon>Abeliophyllum</taxon>
    </lineage>
</organism>
<dbReference type="EMBL" id="JBFOLK010000005">
    <property type="protein sequence ID" value="KAL2512518.1"/>
    <property type="molecule type" value="Genomic_DNA"/>
</dbReference>
<gene>
    <name evidence="1" type="ORF">Adt_18118</name>
</gene>
<dbReference type="Proteomes" id="UP001604336">
    <property type="component" value="Unassembled WGS sequence"/>
</dbReference>
<keyword evidence="2" id="KW-1185">Reference proteome</keyword>
<name>A0ABD1TIF4_9LAMI</name>